<accession>J9D268</accession>
<evidence type="ECO:0000256" key="2">
    <source>
        <dbReference type="ARBA" id="ARBA00005712"/>
    </source>
</evidence>
<keyword evidence="5" id="KW-0472">Membrane</keyword>
<evidence type="ECO:0000256" key="5">
    <source>
        <dbReference type="ARBA" id="ARBA00023136"/>
    </source>
</evidence>
<dbReference type="PANTHER" id="PTHR13822">
    <property type="entry name" value="ATP SYNTHASE DELTA/EPSILON CHAIN"/>
    <property type="match status" value="1"/>
</dbReference>
<comment type="similarity">
    <text evidence="2">Belongs to the ATPase epsilon chain family.</text>
</comment>
<dbReference type="GO" id="GO:0045259">
    <property type="term" value="C:proton-transporting ATP synthase complex"/>
    <property type="evidence" value="ECO:0007669"/>
    <property type="project" value="UniProtKB-KW"/>
</dbReference>
<protein>
    <submittedName>
        <fullName evidence="9">ATP synthase, Delta/Epsilon chain, beta-sandwich domain protein</fullName>
    </submittedName>
</protein>
<dbReference type="PANTHER" id="PTHR13822:SF10">
    <property type="entry name" value="ATP SYNTHASE EPSILON CHAIN, CHLOROPLASTIC"/>
    <property type="match status" value="1"/>
</dbReference>
<comment type="caution">
    <text evidence="9">The sequence shown here is derived from an EMBL/GenBank/DDBJ whole genome shotgun (WGS) entry which is preliminary data.</text>
</comment>
<dbReference type="NCBIfam" id="TIGR01216">
    <property type="entry name" value="ATP_synt_epsi"/>
    <property type="match status" value="1"/>
</dbReference>
<proteinExistence type="inferred from homology"/>
<reference evidence="9" key="1">
    <citation type="journal article" date="2012" name="PLoS ONE">
        <title>Gene sets for utilization of primary and secondary nutrition supplies in the distal gut of endangered iberian lynx.</title>
        <authorList>
            <person name="Alcaide M."/>
            <person name="Messina E."/>
            <person name="Richter M."/>
            <person name="Bargiela R."/>
            <person name="Peplies J."/>
            <person name="Huws S.A."/>
            <person name="Newbold C.J."/>
            <person name="Golyshin P.N."/>
            <person name="Simon M.A."/>
            <person name="Lopez G."/>
            <person name="Yakimov M.M."/>
            <person name="Ferrer M."/>
        </authorList>
    </citation>
    <scope>NUCLEOTIDE SEQUENCE</scope>
</reference>
<dbReference type="GO" id="GO:0046933">
    <property type="term" value="F:proton-transporting ATP synthase activity, rotational mechanism"/>
    <property type="evidence" value="ECO:0007669"/>
    <property type="project" value="InterPro"/>
</dbReference>
<evidence type="ECO:0000256" key="7">
    <source>
        <dbReference type="ARBA" id="ARBA00023310"/>
    </source>
</evidence>
<keyword evidence="3" id="KW-0813">Transport</keyword>
<comment type="subcellular location">
    <subcellularLocation>
        <location evidence="1">Membrane</location>
        <topology evidence="1">Peripheral membrane protein</topology>
    </subcellularLocation>
</comment>
<evidence type="ECO:0000256" key="6">
    <source>
        <dbReference type="ARBA" id="ARBA00023196"/>
    </source>
</evidence>
<dbReference type="InterPro" id="IPR036771">
    <property type="entry name" value="ATPsynth_dsu/esu_N"/>
</dbReference>
<keyword evidence="7" id="KW-0066">ATP synthesis</keyword>
<dbReference type="InterPro" id="IPR020546">
    <property type="entry name" value="ATP_synth_F1_dsu/esu_N"/>
</dbReference>
<dbReference type="SUPFAM" id="SSF51344">
    <property type="entry name" value="Epsilon subunit of F1F0-ATP synthase N-terminal domain"/>
    <property type="match status" value="1"/>
</dbReference>
<dbReference type="CDD" id="cd12152">
    <property type="entry name" value="F1-ATPase_delta"/>
    <property type="match status" value="1"/>
</dbReference>
<feature type="domain" description="ATP synthase F1 complex delta/epsilon subunit N-terminal" evidence="8">
    <location>
        <begin position="15"/>
        <end position="87"/>
    </location>
</feature>
<gene>
    <name evidence="9" type="ORF">EVA_05183</name>
</gene>
<dbReference type="InterPro" id="IPR001469">
    <property type="entry name" value="ATP_synth_F1_dsu/esu"/>
</dbReference>
<dbReference type="EMBL" id="AMCI01001084">
    <property type="protein sequence ID" value="EJX06701.1"/>
    <property type="molecule type" value="Genomic_DNA"/>
</dbReference>
<evidence type="ECO:0000256" key="3">
    <source>
        <dbReference type="ARBA" id="ARBA00022448"/>
    </source>
</evidence>
<name>J9D268_9ZZZZ</name>
<evidence type="ECO:0000259" key="8">
    <source>
        <dbReference type="Pfam" id="PF02823"/>
    </source>
</evidence>
<dbReference type="Gene3D" id="2.60.15.10">
    <property type="entry name" value="F0F1 ATP synthase delta/epsilon subunit, N-terminal"/>
    <property type="match status" value="1"/>
</dbReference>
<evidence type="ECO:0000256" key="1">
    <source>
        <dbReference type="ARBA" id="ARBA00004170"/>
    </source>
</evidence>
<dbReference type="Pfam" id="PF02823">
    <property type="entry name" value="ATP-synt_DE_N"/>
    <property type="match status" value="1"/>
</dbReference>
<evidence type="ECO:0000256" key="4">
    <source>
        <dbReference type="ARBA" id="ARBA00023065"/>
    </source>
</evidence>
<sequence>MEIGRTIKMNVMKKLQLSIVSPEKILFDGEVKIVTLPGTLGSFSILPGHAPIVSSLKAGKLSYTTAEGEEHTMDIQGGFIELSGGVISACVS</sequence>
<keyword evidence="4" id="KW-0406">Ion transport</keyword>
<organism evidence="9">
    <name type="scientific">gut metagenome</name>
    <dbReference type="NCBI Taxonomy" id="749906"/>
    <lineage>
        <taxon>unclassified sequences</taxon>
        <taxon>metagenomes</taxon>
        <taxon>organismal metagenomes</taxon>
    </lineage>
</organism>
<dbReference type="AlphaFoldDB" id="J9D268"/>
<keyword evidence="6" id="KW-0139">CF(1)</keyword>
<evidence type="ECO:0000313" key="9">
    <source>
        <dbReference type="EMBL" id="EJX06701.1"/>
    </source>
</evidence>